<organism evidence="9 10">
    <name type="scientific">Mesorhizobium retamae</name>
    <dbReference type="NCBI Taxonomy" id="2912854"/>
    <lineage>
        <taxon>Bacteria</taxon>
        <taxon>Pseudomonadati</taxon>
        <taxon>Pseudomonadota</taxon>
        <taxon>Alphaproteobacteria</taxon>
        <taxon>Hyphomicrobiales</taxon>
        <taxon>Phyllobacteriaceae</taxon>
        <taxon>Mesorhizobium</taxon>
    </lineage>
</organism>
<keyword evidence="6 7" id="KW-0472">Membrane</keyword>
<feature type="transmembrane region" description="Helical" evidence="7">
    <location>
        <begin position="339"/>
        <end position="361"/>
    </location>
</feature>
<dbReference type="PANTHER" id="PTHR23517">
    <property type="entry name" value="RESISTANCE PROTEIN MDTM, PUTATIVE-RELATED-RELATED"/>
    <property type="match status" value="1"/>
</dbReference>
<comment type="caution">
    <text evidence="9">The sequence shown here is derived from an EMBL/GenBank/DDBJ whole genome shotgun (WGS) entry which is preliminary data.</text>
</comment>
<feature type="transmembrane region" description="Helical" evidence="7">
    <location>
        <begin position="215"/>
        <end position="232"/>
    </location>
</feature>
<evidence type="ECO:0000256" key="1">
    <source>
        <dbReference type="ARBA" id="ARBA00004651"/>
    </source>
</evidence>
<feature type="transmembrane region" description="Helical" evidence="7">
    <location>
        <begin position="304"/>
        <end position="327"/>
    </location>
</feature>
<keyword evidence="2" id="KW-0813">Transport</keyword>
<feature type="domain" description="Major facilitator superfamily (MFS) profile" evidence="8">
    <location>
        <begin position="12"/>
        <end position="395"/>
    </location>
</feature>
<feature type="transmembrane region" description="Helical" evidence="7">
    <location>
        <begin position="165"/>
        <end position="185"/>
    </location>
</feature>
<protein>
    <submittedName>
        <fullName evidence="9">MFS transporter</fullName>
    </submittedName>
</protein>
<gene>
    <name evidence="9" type="ORF">L4923_02335</name>
</gene>
<reference evidence="9 10" key="1">
    <citation type="submission" date="2022-02" db="EMBL/GenBank/DDBJ databases">
        <title>Draft genome sequence of Mezorhizobium retamae strain IRAMC:0171 isolated from Retama raetam nodules.</title>
        <authorList>
            <person name="Bengaied R."/>
            <person name="Sbissi I."/>
            <person name="Huber K."/>
            <person name="Ghodbane F."/>
            <person name="Nouioui I."/>
            <person name="Tarhouni M."/>
            <person name="Gtari M."/>
        </authorList>
    </citation>
    <scope>NUCLEOTIDE SEQUENCE [LARGE SCALE GENOMIC DNA]</scope>
    <source>
        <strain evidence="9 10">IRAMC:0171</strain>
    </source>
</reference>
<dbReference type="Gene3D" id="1.20.1250.20">
    <property type="entry name" value="MFS general substrate transporter like domains"/>
    <property type="match status" value="2"/>
</dbReference>
<evidence type="ECO:0000313" key="9">
    <source>
        <dbReference type="EMBL" id="MCG7503850.1"/>
    </source>
</evidence>
<dbReference type="PROSITE" id="PS00216">
    <property type="entry name" value="SUGAR_TRANSPORT_1"/>
    <property type="match status" value="1"/>
</dbReference>
<feature type="transmembrane region" description="Helical" evidence="7">
    <location>
        <begin position="140"/>
        <end position="159"/>
    </location>
</feature>
<feature type="transmembrane region" description="Helical" evidence="7">
    <location>
        <begin position="102"/>
        <end position="120"/>
    </location>
</feature>
<feature type="transmembrane region" description="Helical" evidence="7">
    <location>
        <begin position="12"/>
        <end position="36"/>
    </location>
</feature>
<dbReference type="PANTHER" id="PTHR23517:SF2">
    <property type="entry name" value="MULTIDRUG RESISTANCE PROTEIN MDTH"/>
    <property type="match status" value="1"/>
</dbReference>
<dbReference type="EMBL" id="JAKREW010000001">
    <property type="protein sequence ID" value="MCG7503850.1"/>
    <property type="molecule type" value="Genomic_DNA"/>
</dbReference>
<sequence>MNSYSEKTGRMIALLLIAGSGVVAIAKGMSLSFLAIRLQQDFGLGPAGIGALIGIGPLLGAMVSPLAGAISDRLGRRTVLAIAISFAGLGMAGLGLAQSVAAFTFAHIVASIAGAVYEPAARAMMSDAAPERLRLKVFSWRYLAINAGWAIGPMIGLAFGATSDILFVVAGLVHLAFGAIIFLFVPEIAASAENAAVRHVGGWRRLVGAFRDPRLMFFAGGGTLLVAVYGQWSVPLSQYIIKDFAKGVEIFALLVSTNAAAVLVASTPARIVIERIGALRALVLGCVLFLIGNLGFAASSGVEMLVVSMIVFTVGEVLVVPAEYMLVDGISTAANRGTYFGAHSLSTVGNFFGPLLAGMALGAHGGTGMFLLFAVFSAGSALLFAIGHSLPPPRRLGAGAPTEAVDTALSDLLRAGRLAPVRTA</sequence>
<dbReference type="InterPro" id="IPR036259">
    <property type="entry name" value="MFS_trans_sf"/>
</dbReference>
<feature type="transmembrane region" description="Helical" evidence="7">
    <location>
        <begin position="79"/>
        <end position="96"/>
    </location>
</feature>
<keyword evidence="4 7" id="KW-0812">Transmembrane</keyword>
<dbReference type="InterPro" id="IPR005829">
    <property type="entry name" value="Sugar_transporter_CS"/>
</dbReference>
<accession>A0ABS9Q8V6</accession>
<name>A0ABS9Q8V6_9HYPH</name>
<dbReference type="SUPFAM" id="SSF103473">
    <property type="entry name" value="MFS general substrate transporter"/>
    <property type="match status" value="1"/>
</dbReference>
<keyword evidence="3" id="KW-1003">Cell membrane</keyword>
<evidence type="ECO:0000259" key="8">
    <source>
        <dbReference type="PROSITE" id="PS50850"/>
    </source>
</evidence>
<keyword evidence="10" id="KW-1185">Reference proteome</keyword>
<evidence type="ECO:0000256" key="4">
    <source>
        <dbReference type="ARBA" id="ARBA00022692"/>
    </source>
</evidence>
<dbReference type="RefSeq" id="WP_239361788.1">
    <property type="nucleotide sequence ID" value="NZ_JAKREW010000001.1"/>
</dbReference>
<dbReference type="InterPro" id="IPR011701">
    <property type="entry name" value="MFS"/>
</dbReference>
<dbReference type="Proteomes" id="UP001201701">
    <property type="component" value="Unassembled WGS sequence"/>
</dbReference>
<evidence type="ECO:0000313" key="10">
    <source>
        <dbReference type="Proteomes" id="UP001201701"/>
    </source>
</evidence>
<feature type="transmembrane region" description="Helical" evidence="7">
    <location>
        <begin position="48"/>
        <end position="67"/>
    </location>
</feature>
<proteinExistence type="predicted"/>
<dbReference type="Pfam" id="PF07690">
    <property type="entry name" value="MFS_1"/>
    <property type="match status" value="2"/>
</dbReference>
<dbReference type="InterPro" id="IPR020846">
    <property type="entry name" value="MFS_dom"/>
</dbReference>
<evidence type="ECO:0000256" key="6">
    <source>
        <dbReference type="ARBA" id="ARBA00023136"/>
    </source>
</evidence>
<evidence type="ECO:0000256" key="5">
    <source>
        <dbReference type="ARBA" id="ARBA00022989"/>
    </source>
</evidence>
<evidence type="ECO:0000256" key="7">
    <source>
        <dbReference type="SAM" id="Phobius"/>
    </source>
</evidence>
<feature type="transmembrane region" description="Helical" evidence="7">
    <location>
        <begin position="277"/>
        <end position="298"/>
    </location>
</feature>
<feature type="transmembrane region" description="Helical" evidence="7">
    <location>
        <begin position="244"/>
        <end position="265"/>
    </location>
</feature>
<keyword evidence="5 7" id="KW-1133">Transmembrane helix</keyword>
<dbReference type="InterPro" id="IPR050171">
    <property type="entry name" value="MFS_Transporters"/>
</dbReference>
<evidence type="ECO:0000256" key="3">
    <source>
        <dbReference type="ARBA" id="ARBA00022475"/>
    </source>
</evidence>
<comment type="subcellular location">
    <subcellularLocation>
        <location evidence="1">Cell membrane</location>
        <topology evidence="1">Multi-pass membrane protein</topology>
    </subcellularLocation>
</comment>
<feature type="transmembrane region" description="Helical" evidence="7">
    <location>
        <begin position="367"/>
        <end position="386"/>
    </location>
</feature>
<dbReference type="PROSITE" id="PS50850">
    <property type="entry name" value="MFS"/>
    <property type="match status" value="1"/>
</dbReference>
<evidence type="ECO:0000256" key="2">
    <source>
        <dbReference type="ARBA" id="ARBA00022448"/>
    </source>
</evidence>